<dbReference type="PANTHER" id="PTHR24186:SF56">
    <property type="entry name" value="PGG DOMAIN-CONTAINING PROTEIN"/>
    <property type="match status" value="1"/>
</dbReference>
<dbReference type="PANTHER" id="PTHR24186">
    <property type="entry name" value="PROTEIN PHOSPHATASE 1 REGULATORY SUBUNIT"/>
    <property type="match status" value="1"/>
</dbReference>
<proteinExistence type="predicted"/>
<protein>
    <recommendedName>
        <fullName evidence="8">PGG domain-containing protein</fullName>
    </recommendedName>
</protein>
<dbReference type="EMBL" id="CM002295">
    <property type="protein sequence ID" value="ESW11671.1"/>
    <property type="molecule type" value="Genomic_DNA"/>
</dbReference>
<evidence type="ECO:0000256" key="6">
    <source>
        <dbReference type="ARBA" id="ARBA00023136"/>
    </source>
</evidence>
<dbReference type="OrthoDB" id="681126at2759"/>
<comment type="subcellular location">
    <subcellularLocation>
        <location evidence="1">Membrane</location>
        <topology evidence="1">Multi-pass membrane protein</topology>
    </subcellularLocation>
</comment>
<keyword evidence="5" id="KW-0040">ANK repeat</keyword>
<evidence type="ECO:0000256" key="1">
    <source>
        <dbReference type="ARBA" id="ARBA00004141"/>
    </source>
</evidence>
<reference evidence="10" key="1">
    <citation type="journal article" date="2014" name="Nat. Genet.">
        <title>A reference genome for common bean and genome-wide analysis of dual domestications.</title>
        <authorList>
            <person name="Schmutz J."/>
            <person name="McClean P.E."/>
            <person name="Mamidi S."/>
            <person name="Wu G.A."/>
            <person name="Cannon S.B."/>
            <person name="Grimwood J."/>
            <person name="Jenkins J."/>
            <person name="Shu S."/>
            <person name="Song Q."/>
            <person name="Chavarro C."/>
            <person name="Torres-Torres M."/>
            <person name="Geffroy V."/>
            <person name="Moghaddam S.M."/>
            <person name="Gao D."/>
            <person name="Abernathy B."/>
            <person name="Barry K."/>
            <person name="Blair M."/>
            <person name="Brick M.A."/>
            <person name="Chovatia M."/>
            <person name="Gepts P."/>
            <person name="Goodstein D.M."/>
            <person name="Gonzales M."/>
            <person name="Hellsten U."/>
            <person name="Hyten D.L."/>
            <person name="Jia G."/>
            <person name="Kelly J.D."/>
            <person name="Kudrna D."/>
            <person name="Lee R."/>
            <person name="Richard M.M."/>
            <person name="Miklas P.N."/>
            <person name="Osorno J.M."/>
            <person name="Rodrigues J."/>
            <person name="Thareau V."/>
            <person name="Urrea C.A."/>
            <person name="Wang M."/>
            <person name="Yu Y."/>
            <person name="Zhang M."/>
            <person name="Wing R.A."/>
            <person name="Cregan P.B."/>
            <person name="Rokhsar D.S."/>
            <person name="Jackson S.A."/>
        </authorList>
    </citation>
    <scope>NUCLEOTIDE SEQUENCE [LARGE SCALE GENOMIC DNA]</scope>
    <source>
        <strain evidence="10">cv. G19833</strain>
    </source>
</reference>
<feature type="transmembrane region" description="Helical" evidence="7">
    <location>
        <begin position="75"/>
        <end position="94"/>
    </location>
</feature>
<evidence type="ECO:0000259" key="8">
    <source>
        <dbReference type="Pfam" id="PF13962"/>
    </source>
</evidence>
<dbReference type="STRING" id="3885.V7B5G1"/>
<gene>
    <name evidence="9" type="ORF">PHAVU_008G049700g</name>
</gene>
<evidence type="ECO:0000256" key="4">
    <source>
        <dbReference type="ARBA" id="ARBA00022989"/>
    </source>
</evidence>
<dbReference type="eggNOG" id="KOG0504">
    <property type="taxonomic scope" value="Eukaryota"/>
</dbReference>
<dbReference type="Proteomes" id="UP000000226">
    <property type="component" value="Chromosome 8"/>
</dbReference>
<evidence type="ECO:0000313" key="10">
    <source>
        <dbReference type="Proteomes" id="UP000000226"/>
    </source>
</evidence>
<keyword evidence="3" id="KW-0677">Repeat</keyword>
<evidence type="ECO:0000313" key="9">
    <source>
        <dbReference type="EMBL" id="ESW11671.1"/>
    </source>
</evidence>
<accession>V7B5G1</accession>
<feature type="transmembrane region" description="Helical" evidence="7">
    <location>
        <begin position="28"/>
        <end position="47"/>
    </location>
</feature>
<dbReference type="OMA" id="NWLRYFQ"/>
<keyword evidence="4 7" id="KW-1133">Transmembrane helix</keyword>
<dbReference type="InterPro" id="IPR026961">
    <property type="entry name" value="PGG_dom"/>
</dbReference>
<evidence type="ECO:0000256" key="5">
    <source>
        <dbReference type="ARBA" id="ARBA00023043"/>
    </source>
</evidence>
<keyword evidence="2 7" id="KW-0812">Transmembrane</keyword>
<dbReference type="Gramene" id="ESW11671">
    <property type="protein sequence ID" value="ESW11671"/>
    <property type="gene ID" value="PHAVU_008G049700g"/>
</dbReference>
<organism evidence="9 10">
    <name type="scientific">Phaseolus vulgaris</name>
    <name type="common">Kidney bean</name>
    <name type="synonym">French bean</name>
    <dbReference type="NCBI Taxonomy" id="3885"/>
    <lineage>
        <taxon>Eukaryota</taxon>
        <taxon>Viridiplantae</taxon>
        <taxon>Streptophyta</taxon>
        <taxon>Embryophyta</taxon>
        <taxon>Tracheophyta</taxon>
        <taxon>Spermatophyta</taxon>
        <taxon>Magnoliopsida</taxon>
        <taxon>eudicotyledons</taxon>
        <taxon>Gunneridae</taxon>
        <taxon>Pentapetalae</taxon>
        <taxon>rosids</taxon>
        <taxon>fabids</taxon>
        <taxon>Fabales</taxon>
        <taxon>Fabaceae</taxon>
        <taxon>Papilionoideae</taxon>
        <taxon>50 kb inversion clade</taxon>
        <taxon>NPAAA clade</taxon>
        <taxon>indigoferoid/millettioid clade</taxon>
        <taxon>Phaseoleae</taxon>
        <taxon>Phaseolus</taxon>
    </lineage>
</organism>
<evidence type="ECO:0000256" key="2">
    <source>
        <dbReference type="ARBA" id="ARBA00022692"/>
    </source>
</evidence>
<feature type="transmembrane region" description="Helical" evidence="7">
    <location>
        <begin position="131"/>
        <end position="156"/>
    </location>
</feature>
<keyword evidence="10" id="KW-1185">Reference proteome</keyword>
<feature type="transmembrane region" description="Helical" evidence="7">
    <location>
        <begin position="106"/>
        <end position="125"/>
    </location>
</feature>
<keyword evidence="6 7" id="KW-0472">Membrane</keyword>
<feature type="domain" description="PGG" evidence="8">
    <location>
        <begin position="25"/>
        <end position="120"/>
    </location>
</feature>
<dbReference type="Pfam" id="PF13962">
    <property type="entry name" value="PGG"/>
    <property type="match status" value="1"/>
</dbReference>
<dbReference type="GO" id="GO:0005886">
    <property type="term" value="C:plasma membrane"/>
    <property type="evidence" value="ECO:0007669"/>
    <property type="project" value="TreeGrafter"/>
</dbReference>
<evidence type="ECO:0000256" key="3">
    <source>
        <dbReference type="ARBA" id="ARBA00022737"/>
    </source>
</evidence>
<dbReference type="AlphaFoldDB" id="V7B5G1"/>
<evidence type="ECO:0000256" key="7">
    <source>
        <dbReference type="SAM" id="Phobius"/>
    </source>
</evidence>
<name>V7B5G1_PHAVU</name>
<sequence length="173" mass="19768">MVTLPGTWKNWLRYFQYEERRDTPSETINILLIIFSLVAAVTFQAAVNPPGGVWEETEDGKHAGKATYSLDKKGYYVFLIFNTLAFANSVFIILSLTHKFPFQLEIWTATVSMSVSYGSAIFAITPKDPIHLRYVLITATAPFVLRILVLMFNLFLRKRFMKDTHTPPNSDHS</sequence>